<keyword evidence="3" id="KW-1185">Reference proteome</keyword>
<dbReference type="InterPro" id="IPR007569">
    <property type="entry name" value="DUF559"/>
</dbReference>
<dbReference type="InterPro" id="IPR011335">
    <property type="entry name" value="Restrct_endonuc-II-like"/>
</dbReference>
<dbReference type="Pfam" id="PF04480">
    <property type="entry name" value="DUF559"/>
    <property type="match status" value="1"/>
</dbReference>
<gene>
    <name evidence="2" type="ORF">MNO81_20785</name>
</gene>
<sequence>MTELMTQLRWPFIGAEALAGRAIPERALRRHYRPLYPGVYLPHDVEPTARVRAEAAWLWSKRRGVVAGLSAASMLGAKWISGRLPAELIHDNRRPPRLLTVRADVLAAGEVARVRGIAVTTAARTAFDIGRHTVNETVAVMRVDALMNRTSLDVEAIRAVAEEHHRVRGLPRLRAALSLVDGGAESPQETVARLALIRRNLPRPTTHVEIFDEFGQFIARVDMAYEEVKVAIEYDGEQHWADPAVRQADIDKMYELNRLGWIVIRVSSDQLRYRRTTYTMRVEKALLERGLRW</sequence>
<evidence type="ECO:0000313" key="2">
    <source>
        <dbReference type="EMBL" id="MDG5485240.1"/>
    </source>
</evidence>
<dbReference type="EMBL" id="JAKZMO010000019">
    <property type="protein sequence ID" value="MDG5485240.1"/>
    <property type="molecule type" value="Genomic_DNA"/>
</dbReference>
<accession>A0ABT6GW09</accession>
<evidence type="ECO:0000259" key="1">
    <source>
        <dbReference type="Pfam" id="PF04480"/>
    </source>
</evidence>
<evidence type="ECO:0000313" key="3">
    <source>
        <dbReference type="Proteomes" id="UP001154266"/>
    </source>
</evidence>
<comment type="caution">
    <text evidence="2">The sequence shown here is derived from an EMBL/GenBank/DDBJ whole genome shotgun (WGS) entry which is preliminary data.</text>
</comment>
<protein>
    <submittedName>
        <fullName evidence="2">DUF559 domain-containing protein</fullName>
    </submittedName>
</protein>
<dbReference type="Gene3D" id="3.40.960.10">
    <property type="entry name" value="VSR Endonuclease"/>
    <property type="match status" value="1"/>
</dbReference>
<organism evidence="2 3">
    <name type="scientific">Mycolicibacterium gadium</name>
    <name type="common">Mycobacterium gadium</name>
    <dbReference type="NCBI Taxonomy" id="1794"/>
    <lineage>
        <taxon>Bacteria</taxon>
        <taxon>Bacillati</taxon>
        <taxon>Actinomycetota</taxon>
        <taxon>Actinomycetes</taxon>
        <taxon>Mycobacteriales</taxon>
        <taxon>Mycobacteriaceae</taxon>
        <taxon>Mycolicibacterium</taxon>
    </lineage>
</organism>
<dbReference type="Proteomes" id="UP001154266">
    <property type="component" value="Unassembled WGS sequence"/>
</dbReference>
<feature type="domain" description="DUF559" evidence="1">
    <location>
        <begin position="221"/>
        <end position="275"/>
    </location>
</feature>
<name>A0ABT6GW09_MYCGU</name>
<dbReference type="SUPFAM" id="SSF52980">
    <property type="entry name" value="Restriction endonuclease-like"/>
    <property type="match status" value="1"/>
</dbReference>
<proteinExistence type="predicted"/>
<reference evidence="2" key="1">
    <citation type="journal article" date="2023" name="Environ. Microbiol.">
        <title>The 2-methylpropene degradation pathway in Mycobacteriaceae family strains.</title>
        <authorList>
            <person name="Helbich S."/>
            <person name="Barrantes I."/>
            <person name="Dos Anjos Borges L.G."/>
            <person name="Pieper D.H."/>
            <person name="Vainshtein Y."/>
            <person name="Sohn K."/>
            <person name="Engesser K.H."/>
        </authorList>
    </citation>
    <scope>NUCLEOTIDE SEQUENCE</scope>
    <source>
        <strain evidence="2">IBE100</strain>
    </source>
</reference>